<dbReference type="SUPFAM" id="SSF52540">
    <property type="entry name" value="P-loop containing nucleoside triphosphate hydrolases"/>
    <property type="match status" value="1"/>
</dbReference>
<dbReference type="Pfam" id="PF00005">
    <property type="entry name" value="ABC_tran"/>
    <property type="match status" value="1"/>
</dbReference>
<dbReference type="InterPro" id="IPR027417">
    <property type="entry name" value="P-loop_NTPase"/>
</dbReference>
<name>A0AAA9SXM5_BOVIN</name>
<reference evidence="2" key="1">
    <citation type="submission" date="2018-03" db="EMBL/GenBank/DDBJ databases">
        <title>ARS-UCD1.2.</title>
        <authorList>
            <person name="Rosen B.D."/>
            <person name="Bickhart D.M."/>
            <person name="Koren S."/>
            <person name="Schnabel R.D."/>
            <person name="Hall R."/>
            <person name="Zimin A."/>
            <person name="Dreischer C."/>
            <person name="Schultheiss S."/>
            <person name="Schroeder S.G."/>
            <person name="Elsik C.G."/>
            <person name="Couldrey C."/>
            <person name="Liu G.E."/>
            <person name="Van Tassell C.P."/>
            <person name="Phillippy A.M."/>
            <person name="Smith T.P.L."/>
            <person name="Medrano J.F."/>
        </authorList>
    </citation>
    <scope>NUCLEOTIDE SEQUENCE [LARGE SCALE GENOMIC DNA]</scope>
    <source>
        <strain evidence="2">Hereford</strain>
    </source>
</reference>
<keyword evidence="3" id="KW-1185">Reference proteome</keyword>
<dbReference type="Ensembl" id="ENSBTAT00000118846.1">
    <property type="protein sequence ID" value="ENSBTAP00000088055.1"/>
    <property type="gene ID" value="ENSBTAG00000002595.7"/>
</dbReference>
<organism evidence="2 3">
    <name type="scientific">Bos taurus</name>
    <name type="common">Bovine</name>
    <dbReference type="NCBI Taxonomy" id="9913"/>
    <lineage>
        <taxon>Eukaryota</taxon>
        <taxon>Metazoa</taxon>
        <taxon>Chordata</taxon>
        <taxon>Craniata</taxon>
        <taxon>Vertebrata</taxon>
        <taxon>Euteleostomi</taxon>
        <taxon>Mammalia</taxon>
        <taxon>Eutheria</taxon>
        <taxon>Laurasiatheria</taxon>
        <taxon>Artiodactyla</taxon>
        <taxon>Ruminantia</taxon>
        <taxon>Pecora</taxon>
        <taxon>Bovidae</taxon>
        <taxon>Bovinae</taxon>
        <taxon>Bos</taxon>
    </lineage>
</organism>
<sequence>TVDGNDIRTLNVRHYREHFGVVSQEPVLFGTTINNNIRYGQDGVTNEDIEKAAKEANAYDFIMEFPKKFNTLVGEKGIQMSGGQKQRIAIARALVRNPKILILDEATSALDTESESAVQAALVKGNPRYSF</sequence>
<gene>
    <name evidence="2" type="primary">ABCB5</name>
</gene>
<dbReference type="GO" id="GO:0005524">
    <property type="term" value="F:ATP binding"/>
    <property type="evidence" value="ECO:0007669"/>
    <property type="project" value="InterPro"/>
</dbReference>
<dbReference type="GeneTree" id="ENSGT00940000161340"/>
<feature type="domain" description="ABC transporter" evidence="1">
    <location>
        <begin position="2"/>
        <end position="108"/>
    </location>
</feature>
<proteinExistence type="predicted"/>
<evidence type="ECO:0000313" key="3">
    <source>
        <dbReference type="Proteomes" id="UP000009136"/>
    </source>
</evidence>
<dbReference type="PANTHER" id="PTHR43394">
    <property type="entry name" value="ATP-DEPENDENT PERMEASE MDL1, MITOCHONDRIAL"/>
    <property type="match status" value="1"/>
</dbReference>
<dbReference type="InterPro" id="IPR003439">
    <property type="entry name" value="ABC_transporter-like_ATP-bd"/>
</dbReference>
<dbReference type="Gene3D" id="3.40.50.300">
    <property type="entry name" value="P-loop containing nucleotide triphosphate hydrolases"/>
    <property type="match status" value="1"/>
</dbReference>
<dbReference type="GO" id="GO:0016887">
    <property type="term" value="F:ATP hydrolysis activity"/>
    <property type="evidence" value="ECO:0007669"/>
    <property type="project" value="InterPro"/>
</dbReference>
<accession>A0AAA9SXM5</accession>
<evidence type="ECO:0000259" key="1">
    <source>
        <dbReference type="Pfam" id="PF00005"/>
    </source>
</evidence>
<dbReference type="InterPro" id="IPR039421">
    <property type="entry name" value="Type_1_exporter"/>
</dbReference>
<reference evidence="2" key="2">
    <citation type="submission" date="2025-08" db="UniProtKB">
        <authorList>
            <consortium name="Ensembl"/>
        </authorList>
    </citation>
    <scope>IDENTIFICATION</scope>
    <source>
        <strain evidence="2">Hereford</strain>
    </source>
</reference>
<protein>
    <submittedName>
        <fullName evidence="2">ATP binding cassette subfamily B member 5</fullName>
    </submittedName>
</protein>
<dbReference type="AlphaFoldDB" id="A0AAA9SXM5"/>
<reference evidence="2" key="3">
    <citation type="submission" date="2025-09" db="UniProtKB">
        <authorList>
            <consortium name="Ensembl"/>
        </authorList>
    </citation>
    <scope>IDENTIFICATION</scope>
    <source>
        <strain evidence="2">Hereford</strain>
    </source>
</reference>
<evidence type="ECO:0000313" key="2">
    <source>
        <dbReference type="Ensembl" id="ENSBTAP00000088055.1"/>
    </source>
</evidence>
<dbReference type="Proteomes" id="UP000009136">
    <property type="component" value="Chromosome 4"/>
</dbReference>
<dbReference type="PANTHER" id="PTHR43394:SF27">
    <property type="entry name" value="ATP-DEPENDENT TRANSLOCASE ABCB1-LIKE"/>
    <property type="match status" value="1"/>
</dbReference>